<accession>M1VF01</accession>
<dbReference type="eggNOG" id="KOG1320">
    <property type="taxonomic scope" value="Eukaryota"/>
</dbReference>
<dbReference type="Gene3D" id="2.30.42.10">
    <property type="match status" value="1"/>
</dbReference>
<dbReference type="SUPFAM" id="SSF50156">
    <property type="entry name" value="PDZ domain-like"/>
    <property type="match status" value="1"/>
</dbReference>
<keyword evidence="2 6" id="KW-0645">Protease</keyword>
<dbReference type="InterPro" id="IPR036034">
    <property type="entry name" value="PDZ_sf"/>
</dbReference>
<dbReference type="KEGG" id="cme:CYME_CMD006C"/>
<keyword evidence="7" id="KW-1185">Reference proteome</keyword>
<gene>
    <name evidence="6" type="ORF">CYME_CMD006C</name>
</gene>
<dbReference type="STRING" id="280699.M1VF01"/>
<dbReference type="InterPro" id="IPR001478">
    <property type="entry name" value="PDZ"/>
</dbReference>
<dbReference type="Gene3D" id="2.40.10.120">
    <property type="match status" value="1"/>
</dbReference>
<dbReference type="AlphaFoldDB" id="M1VF01"/>
<dbReference type="PRINTS" id="PR00834">
    <property type="entry name" value="PROTEASES2C"/>
</dbReference>
<feature type="region of interest" description="Disordered" evidence="4">
    <location>
        <begin position="47"/>
        <end position="66"/>
    </location>
</feature>
<dbReference type="GO" id="GO:0006508">
    <property type="term" value="P:proteolysis"/>
    <property type="evidence" value="ECO:0007669"/>
    <property type="project" value="UniProtKB-KW"/>
</dbReference>
<dbReference type="Pfam" id="PF17820">
    <property type="entry name" value="PDZ_6"/>
    <property type="match status" value="1"/>
</dbReference>
<comment type="similarity">
    <text evidence="1">Belongs to the peptidase S1C family.</text>
</comment>
<keyword evidence="3" id="KW-0378">Hydrolase</keyword>
<dbReference type="RefSeq" id="XP_005535389.1">
    <property type="nucleotide sequence ID" value="XM_005535332.1"/>
</dbReference>
<dbReference type="InterPro" id="IPR009003">
    <property type="entry name" value="Peptidase_S1_PA"/>
</dbReference>
<dbReference type="SMART" id="SM00228">
    <property type="entry name" value="PDZ"/>
    <property type="match status" value="1"/>
</dbReference>
<dbReference type="EMBL" id="AP006486">
    <property type="protein sequence ID" value="BAM79103.1"/>
    <property type="molecule type" value="Genomic_DNA"/>
</dbReference>
<dbReference type="OMA" id="MDNYRDE"/>
<dbReference type="GO" id="GO:0004252">
    <property type="term" value="F:serine-type endopeptidase activity"/>
    <property type="evidence" value="ECO:0007669"/>
    <property type="project" value="InterPro"/>
</dbReference>
<evidence type="ECO:0000259" key="5">
    <source>
        <dbReference type="PROSITE" id="PS50106"/>
    </source>
</evidence>
<proteinExistence type="inferred from homology"/>
<dbReference type="Gramene" id="CMD006CT">
    <property type="protein sequence ID" value="CMD006CT"/>
    <property type="gene ID" value="CMD006C"/>
</dbReference>
<dbReference type="Proteomes" id="UP000007014">
    <property type="component" value="Chromosome 4"/>
</dbReference>
<evidence type="ECO:0000313" key="6">
    <source>
        <dbReference type="EMBL" id="BAM79103.1"/>
    </source>
</evidence>
<feature type="domain" description="PDZ" evidence="5">
    <location>
        <begin position="383"/>
        <end position="462"/>
    </location>
</feature>
<evidence type="ECO:0000256" key="2">
    <source>
        <dbReference type="ARBA" id="ARBA00022670"/>
    </source>
</evidence>
<reference evidence="6 7" key="2">
    <citation type="journal article" date="2007" name="BMC Biol.">
        <title>A 100%-complete sequence reveals unusually simple genomic features in the hot-spring red alga Cyanidioschyzon merolae.</title>
        <authorList>
            <person name="Nozaki H."/>
            <person name="Takano H."/>
            <person name="Misumi O."/>
            <person name="Terasawa K."/>
            <person name="Matsuzaki M."/>
            <person name="Maruyama S."/>
            <person name="Nishida K."/>
            <person name="Yagisawa F."/>
            <person name="Yoshida Y."/>
            <person name="Fujiwara T."/>
            <person name="Takio S."/>
            <person name="Tamura K."/>
            <person name="Chung S.J."/>
            <person name="Nakamura S."/>
            <person name="Kuroiwa H."/>
            <person name="Tanaka K."/>
            <person name="Sato N."/>
            <person name="Kuroiwa T."/>
        </authorList>
    </citation>
    <scope>NUCLEOTIDE SEQUENCE [LARGE SCALE GENOMIC DNA]</scope>
    <source>
        <strain evidence="6 7">10D</strain>
    </source>
</reference>
<dbReference type="PANTHER" id="PTHR22939">
    <property type="entry name" value="SERINE PROTEASE FAMILY S1C HTRA-RELATED"/>
    <property type="match status" value="1"/>
</dbReference>
<name>M1VF01_CYAM1</name>
<evidence type="ECO:0000313" key="7">
    <source>
        <dbReference type="Proteomes" id="UP000007014"/>
    </source>
</evidence>
<dbReference type="HOGENOM" id="CLU_020120_2_1_1"/>
<evidence type="ECO:0000256" key="3">
    <source>
        <dbReference type="ARBA" id="ARBA00022801"/>
    </source>
</evidence>
<evidence type="ECO:0000256" key="1">
    <source>
        <dbReference type="ARBA" id="ARBA00010541"/>
    </source>
</evidence>
<dbReference type="GeneID" id="16992560"/>
<organism evidence="6 7">
    <name type="scientific">Cyanidioschyzon merolae (strain NIES-3377 / 10D)</name>
    <name type="common">Unicellular red alga</name>
    <dbReference type="NCBI Taxonomy" id="280699"/>
    <lineage>
        <taxon>Eukaryota</taxon>
        <taxon>Rhodophyta</taxon>
        <taxon>Bangiophyceae</taxon>
        <taxon>Cyanidiales</taxon>
        <taxon>Cyanidiaceae</taxon>
        <taxon>Cyanidioschyzon</taxon>
    </lineage>
</organism>
<dbReference type="PROSITE" id="PS50106">
    <property type="entry name" value="PDZ"/>
    <property type="match status" value="1"/>
</dbReference>
<dbReference type="InterPro" id="IPR001940">
    <property type="entry name" value="Peptidase_S1C"/>
</dbReference>
<dbReference type="InterPro" id="IPR041489">
    <property type="entry name" value="PDZ_6"/>
</dbReference>
<dbReference type="PANTHER" id="PTHR22939:SF125">
    <property type="entry name" value="PROTEASE DO-LIKE 14-RELATED"/>
    <property type="match status" value="1"/>
</dbReference>
<reference evidence="6 7" key="1">
    <citation type="journal article" date="2004" name="Nature">
        <title>Genome sequence of the ultrasmall unicellular red alga Cyanidioschyzon merolae 10D.</title>
        <authorList>
            <person name="Matsuzaki M."/>
            <person name="Misumi O."/>
            <person name="Shin-i T."/>
            <person name="Maruyama S."/>
            <person name="Takahara M."/>
            <person name="Miyagishima S."/>
            <person name="Mori T."/>
            <person name="Nishida K."/>
            <person name="Yagisawa F."/>
            <person name="Nishida K."/>
            <person name="Yoshida Y."/>
            <person name="Nishimura Y."/>
            <person name="Nakao S."/>
            <person name="Kobayashi T."/>
            <person name="Momoyama Y."/>
            <person name="Higashiyama T."/>
            <person name="Minoda A."/>
            <person name="Sano M."/>
            <person name="Nomoto H."/>
            <person name="Oishi K."/>
            <person name="Hayashi H."/>
            <person name="Ohta F."/>
            <person name="Nishizaka S."/>
            <person name="Haga S."/>
            <person name="Miura S."/>
            <person name="Morishita T."/>
            <person name="Kabeya Y."/>
            <person name="Terasawa K."/>
            <person name="Suzuki Y."/>
            <person name="Ishii Y."/>
            <person name="Asakawa S."/>
            <person name="Takano H."/>
            <person name="Ohta N."/>
            <person name="Kuroiwa H."/>
            <person name="Tanaka K."/>
            <person name="Shimizu N."/>
            <person name="Sugano S."/>
            <person name="Sato N."/>
            <person name="Nozaki H."/>
            <person name="Ogasawara N."/>
            <person name="Kohara Y."/>
            <person name="Kuroiwa T."/>
        </authorList>
    </citation>
    <scope>NUCLEOTIDE SEQUENCE [LARGE SCALE GENOMIC DNA]</scope>
    <source>
        <strain evidence="6 7">10D</strain>
    </source>
</reference>
<evidence type="ECO:0000256" key="4">
    <source>
        <dbReference type="SAM" id="MobiDB-lite"/>
    </source>
</evidence>
<sequence length="502" mass="53669">MQSTGNTLLGRSCRLLRLRLQLHNHHRPQQQQQQQSIRLIHRTIPSWNRHGGAKSSESYARTPERRGARYSSVTSWQAKCLPSLRGAPGRRNSRWASVLNSALLFVSGALVVTLPSWCSTEWWRLPLGSFWKRFQAQAAALGDALSAEASAAQPEASAGLPSIRDKPLTRFAIADAAARVAPAVVNITVTVSTGDRWLFGPFAPPTTLAQSTGSGFIFDSNEGLVLTNAHVVAEMRNAPQTSALTVTLQDGRSFSGAVESVDALTDLAIVRILDPGTDLPAAELGESSALRTGEWVIAVGSPLMLANTVTCGIVSATNREGFEIGFPVGAPRLAFIQTDAAINIGNSGGPLVNLDGHVIGINTLKALSSDGISFALPIDLAKEVIRQLRQHGRVVRPFLGLKLLTLTPALAEELRRRSSSGFPPDVNEGVCVPQVLPGGPAERGGLRAGDVIVAIDGQPVRSTREILDLLGNRVGHAIEFTVIRGRRGQRITLQITPEQAKG</sequence>
<dbReference type="OrthoDB" id="4217619at2759"/>
<protein>
    <submittedName>
        <fullName evidence="6">Probable serine protease</fullName>
    </submittedName>
</protein>
<dbReference type="Pfam" id="PF13365">
    <property type="entry name" value="Trypsin_2"/>
    <property type="match status" value="1"/>
</dbReference>
<dbReference type="SUPFAM" id="SSF50494">
    <property type="entry name" value="Trypsin-like serine proteases"/>
    <property type="match status" value="1"/>
</dbReference>